<keyword evidence="2" id="KW-1133">Transmembrane helix</keyword>
<proteinExistence type="predicted"/>
<dbReference type="EMBL" id="JBKBDD010000031">
    <property type="protein sequence ID" value="MFN6548630.1"/>
    <property type="molecule type" value="Genomic_DNA"/>
</dbReference>
<dbReference type="InterPro" id="IPR038232">
    <property type="entry name" value="PknH-like_Extracell_sf"/>
</dbReference>
<evidence type="ECO:0000259" key="3">
    <source>
        <dbReference type="Pfam" id="PF14032"/>
    </source>
</evidence>
<organism evidence="4 5">
    <name type="scientific">Mycolicibacterium nivoides</name>
    <dbReference type="NCBI Taxonomy" id="2487344"/>
    <lineage>
        <taxon>Bacteria</taxon>
        <taxon>Bacillati</taxon>
        <taxon>Actinomycetota</taxon>
        <taxon>Actinomycetes</taxon>
        <taxon>Mycobacteriales</taxon>
        <taxon>Mycobacteriaceae</taxon>
        <taxon>Mycolicibacterium</taxon>
    </lineage>
</organism>
<keyword evidence="2" id="KW-0812">Transmembrane</keyword>
<reference evidence="4 5" key="1">
    <citation type="submission" date="2024-12" db="EMBL/GenBank/DDBJ databases">
        <title>The coexistence of Mycolicibacterium septicum and Mycolicibacterium nivoides in clinical samples.</title>
        <authorList>
            <person name="Wang C."/>
            <person name="Feng Y."/>
            <person name="Zong Z."/>
        </authorList>
    </citation>
    <scope>NUCLEOTIDE SEQUENCE [LARGE SCALE GENOMIC DNA]</scope>
    <source>
        <strain evidence="4 5">120309</strain>
    </source>
</reference>
<evidence type="ECO:0000256" key="1">
    <source>
        <dbReference type="SAM" id="MobiDB-lite"/>
    </source>
</evidence>
<dbReference type="Gene3D" id="3.40.1000.70">
    <property type="entry name" value="PknH-like extracellular domain"/>
    <property type="match status" value="1"/>
</dbReference>
<evidence type="ECO:0000313" key="4">
    <source>
        <dbReference type="EMBL" id="MFN6548630.1"/>
    </source>
</evidence>
<comment type="caution">
    <text evidence="4">The sequence shown here is derived from an EMBL/GenBank/DDBJ whole genome shotgun (WGS) entry which is preliminary data.</text>
</comment>
<feature type="compositionally biased region" description="Low complexity" evidence="1">
    <location>
        <begin position="75"/>
        <end position="89"/>
    </location>
</feature>
<accession>A0ABW9LL90</accession>
<name>A0ABW9LL90_9MYCO</name>
<feature type="transmembrane region" description="Helical" evidence="2">
    <location>
        <begin position="37"/>
        <end position="59"/>
    </location>
</feature>
<feature type="region of interest" description="Disordered" evidence="1">
    <location>
        <begin position="65"/>
        <end position="94"/>
    </location>
</feature>
<evidence type="ECO:0000313" key="5">
    <source>
        <dbReference type="Proteomes" id="UP001635816"/>
    </source>
</evidence>
<evidence type="ECO:0000256" key="2">
    <source>
        <dbReference type="SAM" id="Phobius"/>
    </source>
</evidence>
<dbReference type="InterPro" id="IPR026954">
    <property type="entry name" value="PknH-like_Extracell"/>
</dbReference>
<dbReference type="Pfam" id="PF14032">
    <property type="entry name" value="PknH_C"/>
    <property type="match status" value="1"/>
</dbReference>
<protein>
    <submittedName>
        <fullName evidence="4">Sensor domain-containing protein</fullName>
    </submittedName>
</protein>
<dbReference type="RefSeq" id="WP_409546018.1">
    <property type="nucleotide sequence ID" value="NZ_JBKBDD010000031.1"/>
</dbReference>
<feature type="domain" description="PknH-like extracellular" evidence="3">
    <location>
        <begin position="100"/>
        <end position="274"/>
    </location>
</feature>
<sequence length="278" mass="29240">MDPNYGPTGASGWPPGVPQGYAWAAQLPPRRPRRARIGAWLMAGGAVAVVLVAVAVVLLRSGGTNSSMVESKRGAAASSSAAHPAPTSPQVADKPVSFEAARRTLPSPADISSLMGVGELQSTWDYPALSTSTSGPPVCGGINTPGLRETYDGSGFLQTRNEVLSNDKAIVMQQVSTFKSSSAAKEFVADLNNKWGPCANTTITLQAETLEHWRAGVPNMADGVLTVPMHDENQPDWGCQRALAARYNVVADVLTCEFGGSTRAVTLLQKIVDRVPRG</sequence>
<keyword evidence="2" id="KW-0472">Membrane</keyword>
<gene>
    <name evidence="4" type="ORF">ACK4CT_36395</name>
</gene>
<dbReference type="Proteomes" id="UP001635816">
    <property type="component" value="Unassembled WGS sequence"/>
</dbReference>
<keyword evidence="5" id="KW-1185">Reference proteome</keyword>